<evidence type="ECO:0000313" key="2">
    <source>
        <dbReference type="EMBL" id="GII28146.1"/>
    </source>
</evidence>
<feature type="compositionally biased region" description="Low complexity" evidence="1">
    <location>
        <begin position="236"/>
        <end position="256"/>
    </location>
</feature>
<feature type="region of interest" description="Disordered" evidence="1">
    <location>
        <begin position="236"/>
        <end position="302"/>
    </location>
</feature>
<comment type="caution">
    <text evidence="2">The sequence shown here is derived from an EMBL/GenBank/DDBJ whole genome shotgun (WGS) entry which is preliminary data.</text>
</comment>
<evidence type="ECO:0000256" key="1">
    <source>
        <dbReference type="SAM" id="MobiDB-lite"/>
    </source>
</evidence>
<protein>
    <submittedName>
        <fullName evidence="2">Uncharacterized protein</fullName>
    </submittedName>
</protein>
<accession>A0A8J3X5G3</accession>
<gene>
    <name evidence="2" type="ORF">Pmi06nite_15880</name>
</gene>
<proteinExistence type="predicted"/>
<dbReference type="EMBL" id="BOOO01000008">
    <property type="protein sequence ID" value="GII28146.1"/>
    <property type="molecule type" value="Genomic_DNA"/>
</dbReference>
<reference evidence="2 3" key="1">
    <citation type="submission" date="2021-01" db="EMBL/GenBank/DDBJ databases">
        <title>Whole genome shotgun sequence of Planotetraspora mira NBRC 15435.</title>
        <authorList>
            <person name="Komaki H."/>
            <person name="Tamura T."/>
        </authorList>
    </citation>
    <scope>NUCLEOTIDE SEQUENCE [LARGE SCALE GENOMIC DNA]</scope>
    <source>
        <strain evidence="2 3">NBRC 15435</strain>
    </source>
</reference>
<organism evidence="2 3">
    <name type="scientific">Planotetraspora mira</name>
    <dbReference type="NCBI Taxonomy" id="58121"/>
    <lineage>
        <taxon>Bacteria</taxon>
        <taxon>Bacillati</taxon>
        <taxon>Actinomycetota</taxon>
        <taxon>Actinomycetes</taxon>
        <taxon>Streptosporangiales</taxon>
        <taxon>Streptosporangiaceae</taxon>
        <taxon>Planotetraspora</taxon>
    </lineage>
</organism>
<dbReference type="AlphaFoldDB" id="A0A8J3X5G3"/>
<dbReference type="Proteomes" id="UP000650628">
    <property type="component" value="Unassembled WGS sequence"/>
</dbReference>
<keyword evidence="3" id="KW-1185">Reference proteome</keyword>
<evidence type="ECO:0000313" key="3">
    <source>
        <dbReference type="Proteomes" id="UP000650628"/>
    </source>
</evidence>
<sequence>MELDATDLTAEPGTGAQSRATVHNTGTRVERFALTVTGTAARWAAVDPGELTVYPGDAATATITFTPPRSPAGPAGTWDFVVAAASMVSGGLRDDVPGRLTIGRFHALKAVLSPAASRGGVRTRHSLMLENQGNAPEDLRLAATDAENELRIGLPAQVRLDPGKAAVSVEVGAAPATFGMPKRVPFTVVVTPAGQPPVTAEGTRIVTPRFGRWPLVVAPVLVIALVAGVLALTRSSTGPPATAGAGSTAAPDGGSDTTAPDGGSDTTAPEEATNGNSAAPGEGAKPTPKATVKKTPKPVTPPAYVAGKGELTGGVAEVAVRNLASSARIFLTPDLTAITMAGTTIGDDRPRTGGNFPAAALRVTGREKSSFRVGPVTGDSPDGLRFSYLVVDRQRGTLGGLPYEAGSARIGTGQQRVQVSGIETATPDSVIILTVRDGGQAVRIDDKEQGGFIASTLDASAATSEVAFDYLVVDPAGDGKGQVKAAAGLARTVPGNVGVAAPRLEHDVIGLRSAVLLTPDATSYRDDTGLYASALTDVCVLSQGDGFAEVEPFYTRRPFVKIPYDWLVVT</sequence>
<name>A0A8J3X5G3_9ACTN</name>